<proteinExistence type="predicted"/>
<evidence type="ECO:0000256" key="1">
    <source>
        <dbReference type="SAM" id="MobiDB-lite"/>
    </source>
</evidence>
<dbReference type="PANTHER" id="PTHR33112">
    <property type="entry name" value="DOMAIN PROTEIN, PUTATIVE-RELATED"/>
    <property type="match status" value="1"/>
</dbReference>
<evidence type="ECO:0000313" key="3">
    <source>
        <dbReference type="Proteomes" id="UP001281003"/>
    </source>
</evidence>
<dbReference type="PANTHER" id="PTHR33112:SF16">
    <property type="entry name" value="HETEROKARYON INCOMPATIBILITY DOMAIN-CONTAINING PROTEIN"/>
    <property type="match status" value="1"/>
</dbReference>
<name>A0AAE0PDF4_SORBR</name>
<dbReference type="Proteomes" id="UP001281003">
    <property type="component" value="Unassembled WGS sequence"/>
</dbReference>
<dbReference type="AlphaFoldDB" id="A0AAE0PDF4"/>
<evidence type="ECO:0000313" key="2">
    <source>
        <dbReference type="EMBL" id="KAK3397787.1"/>
    </source>
</evidence>
<reference evidence="2" key="1">
    <citation type="journal article" date="2023" name="Mol. Phylogenet. Evol.">
        <title>Genome-scale phylogeny and comparative genomics of the fungal order Sordariales.</title>
        <authorList>
            <person name="Hensen N."/>
            <person name="Bonometti L."/>
            <person name="Westerberg I."/>
            <person name="Brannstrom I.O."/>
            <person name="Guillou S."/>
            <person name="Cros-Aarteil S."/>
            <person name="Calhoun S."/>
            <person name="Haridas S."/>
            <person name="Kuo A."/>
            <person name="Mondo S."/>
            <person name="Pangilinan J."/>
            <person name="Riley R."/>
            <person name="LaButti K."/>
            <person name="Andreopoulos B."/>
            <person name="Lipzen A."/>
            <person name="Chen C."/>
            <person name="Yan M."/>
            <person name="Daum C."/>
            <person name="Ng V."/>
            <person name="Clum A."/>
            <person name="Steindorff A."/>
            <person name="Ohm R.A."/>
            <person name="Martin F."/>
            <person name="Silar P."/>
            <person name="Natvig D.O."/>
            <person name="Lalanne C."/>
            <person name="Gautier V."/>
            <person name="Ament-Velasquez S.L."/>
            <person name="Kruys A."/>
            <person name="Hutchinson M.I."/>
            <person name="Powell A.J."/>
            <person name="Barry K."/>
            <person name="Miller A.N."/>
            <person name="Grigoriev I.V."/>
            <person name="Debuchy R."/>
            <person name="Gladieux P."/>
            <person name="Hiltunen Thoren M."/>
            <person name="Johannesson H."/>
        </authorList>
    </citation>
    <scope>NUCLEOTIDE SEQUENCE</scope>
    <source>
        <strain evidence="2">FGSC 1904</strain>
    </source>
</reference>
<feature type="region of interest" description="Disordered" evidence="1">
    <location>
        <begin position="1"/>
        <end position="29"/>
    </location>
</feature>
<feature type="compositionally biased region" description="Basic and acidic residues" evidence="1">
    <location>
        <begin position="7"/>
        <end position="27"/>
    </location>
</feature>
<dbReference type="EMBL" id="JAUTDP010000007">
    <property type="protein sequence ID" value="KAK3397787.1"/>
    <property type="molecule type" value="Genomic_DNA"/>
</dbReference>
<organism evidence="2 3">
    <name type="scientific">Sordaria brevicollis</name>
    <dbReference type="NCBI Taxonomy" id="83679"/>
    <lineage>
        <taxon>Eukaryota</taxon>
        <taxon>Fungi</taxon>
        <taxon>Dikarya</taxon>
        <taxon>Ascomycota</taxon>
        <taxon>Pezizomycotina</taxon>
        <taxon>Sordariomycetes</taxon>
        <taxon>Sordariomycetidae</taxon>
        <taxon>Sordariales</taxon>
        <taxon>Sordariaceae</taxon>
        <taxon>Sordaria</taxon>
    </lineage>
</organism>
<protein>
    <submittedName>
        <fullName evidence="2">Uncharacterized protein</fullName>
    </submittedName>
</protein>
<gene>
    <name evidence="2" type="ORF">B0T20DRAFT_393593</name>
</gene>
<accession>A0AAE0PDF4</accession>
<reference evidence="2" key="2">
    <citation type="submission" date="2023-07" db="EMBL/GenBank/DDBJ databases">
        <authorList>
            <consortium name="Lawrence Berkeley National Laboratory"/>
            <person name="Haridas S."/>
            <person name="Hensen N."/>
            <person name="Bonometti L."/>
            <person name="Westerberg I."/>
            <person name="Brannstrom I.O."/>
            <person name="Guillou S."/>
            <person name="Cros-Aarteil S."/>
            <person name="Calhoun S."/>
            <person name="Kuo A."/>
            <person name="Mondo S."/>
            <person name="Pangilinan J."/>
            <person name="Riley R."/>
            <person name="LaButti K."/>
            <person name="Andreopoulos B."/>
            <person name="Lipzen A."/>
            <person name="Chen C."/>
            <person name="Yanf M."/>
            <person name="Daum C."/>
            <person name="Ng V."/>
            <person name="Clum A."/>
            <person name="Steindorff A."/>
            <person name="Ohm R."/>
            <person name="Martin F."/>
            <person name="Silar P."/>
            <person name="Natvig D."/>
            <person name="Lalanne C."/>
            <person name="Gautier V."/>
            <person name="Ament-velasquez S.L."/>
            <person name="Kruys A."/>
            <person name="Hutchinson M.I."/>
            <person name="Powell A.J."/>
            <person name="Barry K."/>
            <person name="Miller A.N."/>
            <person name="Grigoriev I.V."/>
            <person name="Debuchy R."/>
            <person name="Gladieux P."/>
            <person name="Thoren M.H."/>
            <person name="Johannesson H."/>
        </authorList>
    </citation>
    <scope>NUCLEOTIDE SEQUENCE</scope>
    <source>
        <strain evidence="2">FGSC 1904</strain>
    </source>
</reference>
<keyword evidence="3" id="KW-1185">Reference proteome</keyword>
<sequence>MPSTQEMSEREELRSKEKDQGEQKRQSLEALTTWNRALKEYSRLPLESSENPARDRLAAISGVAESLSKQIGGCQQYKYIAGLWVVGDTYNYFAEQLLWRRVQHHDKSLSNDNPIELIDGALSWSWASISGAVEHTCDYNDEFDVVIDILEIKTELVDESCPFGAVKGGGSLRIRAPLLDSDMIPVGDDPIDRDLLTGNLIWESSGKIYLDSGTAGDYQLDVIEKRDIPDSKGLWFWLPVVYSQRNRQAMGLILEGVDDDDHGEDIFKRVGMFQIPEEFSAYDNEEALPDFQELFIEANGKDDGGPFPEWGPRRIITIM</sequence>
<comment type="caution">
    <text evidence="2">The sequence shown here is derived from an EMBL/GenBank/DDBJ whole genome shotgun (WGS) entry which is preliminary data.</text>
</comment>